<feature type="domain" description="DCD" evidence="2">
    <location>
        <begin position="10"/>
        <end position="141"/>
    </location>
</feature>
<dbReference type="InParanoid" id="A0A1Q3C069"/>
<evidence type="ECO:0000313" key="3">
    <source>
        <dbReference type="EMBL" id="GAV73511.1"/>
    </source>
</evidence>
<dbReference type="AlphaFoldDB" id="A0A1Q3C069"/>
<dbReference type="Proteomes" id="UP000187406">
    <property type="component" value="Unassembled WGS sequence"/>
</dbReference>
<reference evidence="4" key="1">
    <citation type="submission" date="2016-04" db="EMBL/GenBank/DDBJ databases">
        <title>Cephalotus genome sequencing.</title>
        <authorList>
            <person name="Fukushima K."/>
            <person name="Hasebe M."/>
            <person name="Fang X."/>
        </authorList>
    </citation>
    <scope>NUCLEOTIDE SEQUENCE [LARGE SCALE GENOMIC DNA]</scope>
    <source>
        <strain evidence="4">cv. St1</strain>
    </source>
</reference>
<protein>
    <submittedName>
        <fullName evidence="3">Dev_Cell_Death domain-containing protein</fullName>
    </submittedName>
</protein>
<dbReference type="OrthoDB" id="1928633at2759"/>
<evidence type="ECO:0000259" key="2">
    <source>
        <dbReference type="PROSITE" id="PS51222"/>
    </source>
</evidence>
<feature type="region of interest" description="Disordered" evidence="1">
    <location>
        <begin position="478"/>
        <end position="507"/>
    </location>
</feature>
<name>A0A1Q3C069_CEPFO</name>
<dbReference type="PROSITE" id="PS51222">
    <property type="entry name" value="DCD"/>
    <property type="match status" value="1"/>
</dbReference>
<comment type="caution">
    <text evidence="3">The sequence shown here is derived from an EMBL/GenBank/DDBJ whole genome shotgun (WGS) entry which is preliminary data.</text>
</comment>
<gene>
    <name evidence="3" type="ORF">CFOL_v3_16995</name>
</gene>
<dbReference type="PANTHER" id="PTHR46444">
    <property type="entry name" value="DCD (DEVELOPMENT AND CELL DEATH) DOMAIN PROTEIN-RELATED"/>
    <property type="match status" value="1"/>
</dbReference>
<dbReference type="Pfam" id="PF10539">
    <property type="entry name" value="Dev_Cell_Death"/>
    <property type="match status" value="1"/>
</dbReference>
<organism evidence="3 4">
    <name type="scientific">Cephalotus follicularis</name>
    <name type="common">Albany pitcher plant</name>
    <dbReference type="NCBI Taxonomy" id="3775"/>
    <lineage>
        <taxon>Eukaryota</taxon>
        <taxon>Viridiplantae</taxon>
        <taxon>Streptophyta</taxon>
        <taxon>Embryophyta</taxon>
        <taxon>Tracheophyta</taxon>
        <taxon>Spermatophyta</taxon>
        <taxon>Magnoliopsida</taxon>
        <taxon>eudicotyledons</taxon>
        <taxon>Gunneridae</taxon>
        <taxon>Pentapetalae</taxon>
        <taxon>rosids</taxon>
        <taxon>fabids</taxon>
        <taxon>Oxalidales</taxon>
        <taxon>Cephalotaceae</taxon>
        <taxon>Cephalotus</taxon>
    </lineage>
</organism>
<accession>A0A1Q3C069</accession>
<feature type="region of interest" description="Disordered" evidence="1">
    <location>
        <begin position="151"/>
        <end position="172"/>
    </location>
</feature>
<dbReference type="SMART" id="SM00767">
    <property type="entry name" value="DCD"/>
    <property type="match status" value="1"/>
</dbReference>
<sequence>MRKKIIPGSFPDFGVIFMSNGSTIKECLEKKLFGLPSSSTDFVRRVKAGMILFLFEYEERKLYGVFEAALDGETNIDPHAYKASGGRHFPAQVRITIIWNCDPLSEHEFHDAIKENYFASYKFNFGLSKDQVRKLLWLFQSRRVRVPKFQSNTKTKVRKPQQKSTRKKREMEKDMLNYSDSARRKLEINMGIKSVFSFEEADLSHSKLEPLAYPARVVSGKDDSQWSTSRNVDVTPNQSDNTTYDYSYCPEAPCLQSSPAFGTSSSTSVYELGLHPNHATSGEVPEKLNICSGSLIKEPEKLHLSFRSSAEEPEKLNISSGCMNNDLGDFIPLPPLHDSASPEDNISFSEAGCIEDNIMESAAVEPLCEPYVFPKPNLPGKSFGHENTGSPIAAIIPDGGPCDKNVKSSSAASPMNTCDCRNEGTYGLKSQVVDCQEHSDLDSSDLLPLVKRLYSDNQIKRTSVFSRLNFASISNSQEKVDHTRGNNSSLHVADAQNKDKEEVGKSASKISLKREDYTRMDKSVQEIMEELQQRHFKWSKTVRRDESLEQEDEGCTEQKKPNVFLRLTMTSEAGMHENENSIRLRQGNVKRKKRPENTNSTVLGRKRYRRVDKSLNNSSRGFQQNVTPRKKFTATEISITHHDYEENMNKNTHTEMANYGSGGNKGEEGNGLDASCLDIKSRDEMLETESETGRESCILSVDKNFSLENQRKRKLMVI</sequence>
<evidence type="ECO:0000256" key="1">
    <source>
        <dbReference type="SAM" id="MobiDB-lite"/>
    </source>
</evidence>
<dbReference type="EMBL" id="BDDD01001114">
    <property type="protein sequence ID" value="GAV73511.1"/>
    <property type="molecule type" value="Genomic_DNA"/>
</dbReference>
<keyword evidence="4" id="KW-1185">Reference proteome</keyword>
<proteinExistence type="predicted"/>
<feature type="region of interest" description="Disordered" evidence="1">
    <location>
        <begin position="574"/>
        <end position="603"/>
    </location>
</feature>
<feature type="compositionally biased region" description="Basic residues" evidence="1">
    <location>
        <begin position="155"/>
        <end position="168"/>
    </location>
</feature>
<dbReference type="InterPro" id="IPR013989">
    <property type="entry name" value="Dev_and_cell_death_domain"/>
</dbReference>
<evidence type="ECO:0000313" key="4">
    <source>
        <dbReference type="Proteomes" id="UP000187406"/>
    </source>
</evidence>
<dbReference type="PANTHER" id="PTHR46444:SF9">
    <property type="entry name" value="DCD (DEVELOPMENT AND CELL DEATH) DOMAIN PROTEIN"/>
    <property type="match status" value="1"/>
</dbReference>